<dbReference type="Gene3D" id="6.10.280.50">
    <property type="match status" value="1"/>
</dbReference>
<dbReference type="EMBL" id="FTPR01000001">
    <property type="protein sequence ID" value="SIT83267.1"/>
    <property type="molecule type" value="Genomic_DNA"/>
</dbReference>
<dbReference type="RefSeq" id="WP_076659114.1">
    <property type="nucleotide sequence ID" value="NZ_FTPR01000001.1"/>
</dbReference>
<protein>
    <recommendedName>
        <fullName evidence="3">GTP-binding protein</fullName>
    </recommendedName>
</protein>
<organism evidence="1 2">
    <name type="scientific">Yoonia rosea</name>
    <dbReference type="NCBI Taxonomy" id="287098"/>
    <lineage>
        <taxon>Bacteria</taxon>
        <taxon>Pseudomonadati</taxon>
        <taxon>Pseudomonadota</taxon>
        <taxon>Alphaproteobacteria</taxon>
        <taxon>Rhodobacterales</taxon>
        <taxon>Paracoccaceae</taxon>
        <taxon>Yoonia</taxon>
    </lineage>
</organism>
<name>A0A1R3WYG8_9RHOB</name>
<dbReference type="Pfam" id="PF04325">
    <property type="entry name" value="DUF465"/>
    <property type="match status" value="1"/>
</dbReference>
<dbReference type="STRING" id="287098.SAMN05421665_1631"/>
<evidence type="ECO:0000313" key="1">
    <source>
        <dbReference type="EMBL" id="SIT83267.1"/>
    </source>
</evidence>
<dbReference type="AlphaFoldDB" id="A0A1R3WYG8"/>
<gene>
    <name evidence="1" type="ORF">SAMN05421665_1631</name>
</gene>
<keyword evidence="2" id="KW-1185">Reference proteome</keyword>
<dbReference type="Proteomes" id="UP000186997">
    <property type="component" value="Unassembled WGS sequence"/>
</dbReference>
<accession>A0A1R3WYG8</accession>
<dbReference type="OrthoDB" id="1263265at2"/>
<evidence type="ECO:0008006" key="3">
    <source>
        <dbReference type="Google" id="ProtNLM"/>
    </source>
</evidence>
<dbReference type="InterPro" id="IPR007420">
    <property type="entry name" value="DUF465"/>
</dbReference>
<proteinExistence type="predicted"/>
<evidence type="ECO:0000313" key="2">
    <source>
        <dbReference type="Proteomes" id="UP000186997"/>
    </source>
</evidence>
<sequence>MSHTPHELIEEFPNQIVAMQSLKENDAHFAKIYEEYHALNRAIHRAETDVEPTDDLHMSEMRKQRMLLKDQVAAALRAA</sequence>
<reference evidence="2" key="1">
    <citation type="submission" date="2017-01" db="EMBL/GenBank/DDBJ databases">
        <authorList>
            <person name="Varghese N."/>
            <person name="Submissions S."/>
        </authorList>
    </citation>
    <scope>NUCLEOTIDE SEQUENCE [LARGE SCALE GENOMIC DNA]</scope>
    <source>
        <strain evidence="2">DSM 29591</strain>
    </source>
</reference>
<dbReference type="InterPro" id="IPR038444">
    <property type="entry name" value="DUF465_sf"/>
</dbReference>